<organism evidence="1 2">
    <name type="scientific">Fulvivirga lutea</name>
    <dbReference type="NCBI Taxonomy" id="2810512"/>
    <lineage>
        <taxon>Bacteria</taxon>
        <taxon>Pseudomonadati</taxon>
        <taxon>Bacteroidota</taxon>
        <taxon>Cytophagia</taxon>
        <taxon>Cytophagales</taxon>
        <taxon>Fulvivirgaceae</taxon>
        <taxon>Fulvivirga</taxon>
    </lineage>
</organism>
<sequence length="136" mass="16225">MKLTLHWNNGLIYHEEMPVGDFMNDEIQSNEYKLNKCRLQFESIDVSKKQVAIMDENRNRLGMIYKSRWSKSAKIKLNDEDEYELRPAGLLSSRWKLFAKNNELIEFTKRIFRKGEINYIFQDELLILAGLYVLND</sequence>
<evidence type="ECO:0000313" key="1">
    <source>
        <dbReference type="EMBL" id="QSE98714.1"/>
    </source>
</evidence>
<dbReference type="KEGG" id="fuv:JR347_06435"/>
<reference evidence="1" key="1">
    <citation type="submission" date="2021-02" db="EMBL/GenBank/DDBJ databases">
        <title>Fulvivirga sp. S481 isolated from sea water.</title>
        <authorList>
            <person name="Bae S.S."/>
            <person name="Baek K."/>
        </authorList>
    </citation>
    <scope>NUCLEOTIDE SEQUENCE</scope>
    <source>
        <strain evidence="1">S481</strain>
    </source>
</reference>
<protein>
    <submittedName>
        <fullName evidence="1">Uncharacterized protein</fullName>
    </submittedName>
</protein>
<name>A0A974WHM1_9BACT</name>
<dbReference type="AlphaFoldDB" id="A0A974WHM1"/>
<keyword evidence="2" id="KW-1185">Reference proteome</keyword>
<gene>
    <name evidence="1" type="ORF">JR347_06435</name>
</gene>
<proteinExistence type="predicted"/>
<dbReference type="RefSeq" id="WP_205723228.1">
    <property type="nucleotide sequence ID" value="NZ_CP070608.1"/>
</dbReference>
<dbReference type="Proteomes" id="UP000662783">
    <property type="component" value="Chromosome"/>
</dbReference>
<dbReference type="EMBL" id="CP070608">
    <property type="protein sequence ID" value="QSE98714.1"/>
    <property type="molecule type" value="Genomic_DNA"/>
</dbReference>
<evidence type="ECO:0000313" key="2">
    <source>
        <dbReference type="Proteomes" id="UP000662783"/>
    </source>
</evidence>
<accession>A0A974WHM1</accession>